<dbReference type="RefSeq" id="WP_344696502.1">
    <property type="nucleotide sequence ID" value="NZ_BAABBR010000001.1"/>
</dbReference>
<sequence>MASVIGVGPWGPGEDRKRTGHRGSKRRGARSDSTADHLLQVDIIPSLLVAHRGPPAATPVSGIISADDLAAFAPLAVTLEAHDLLREVEAFMDRGLSVEGVFVELLAPTARLLGEDWTADRLDFLDVTMALWRLQEVLREIAAANPAPLRFGPSRSALFSTVPGDQHGFGAAMIEETFARAGWDTALLIGVDRSELLSSVADKSYDIIGLTLSCDCHIGPLSSLITAVRNVSKNPNLRVMLGGRVLIEDPTIVTRVGADATAACALEALELADRLVADGIAALTA</sequence>
<evidence type="ECO:0000313" key="3">
    <source>
        <dbReference type="EMBL" id="GAA4036190.1"/>
    </source>
</evidence>
<feature type="domain" description="B12-binding" evidence="2">
    <location>
        <begin position="154"/>
        <end position="285"/>
    </location>
</feature>
<feature type="compositionally biased region" description="Basic residues" evidence="1">
    <location>
        <begin position="18"/>
        <end position="28"/>
    </location>
</feature>
<evidence type="ECO:0000256" key="1">
    <source>
        <dbReference type="SAM" id="MobiDB-lite"/>
    </source>
</evidence>
<organism evidence="3 4">
    <name type="scientific">Sphingomonas rosea</name>
    <dbReference type="NCBI Taxonomy" id="335605"/>
    <lineage>
        <taxon>Bacteria</taxon>
        <taxon>Pseudomonadati</taxon>
        <taxon>Pseudomonadota</taxon>
        <taxon>Alphaproteobacteria</taxon>
        <taxon>Sphingomonadales</taxon>
        <taxon>Sphingomonadaceae</taxon>
        <taxon>Sphingomonas</taxon>
    </lineage>
</organism>
<keyword evidence="4" id="KW-1185">Reference proteome</keyword>
<evidence type="ECO:0000313" key="4">
    <source>
        <dbReference type="Proteomes" id="UP001424459"/>
    </source>
</evidence>
<dbReference type="PROSITE" id="PS51332">
    <property type="entry name" value="B12_BINDING"/>
    <property type="match status" value="1"/>
</dbReference>
<feature type="region of interest" description="Disordered" evidence="1">
    <location>
        <begin position="1"/>
        <end position="33"/>
    </location>
</feature>
<dbReference type="InterPro" id="IPR036724">
    <property type="entry name" value="Cobalamin-bd_sf"/>
</dbReference>
<reference evidence="4" key="1">
    <citation type="journal article" date="2019" name="Int. J. Syst. Evol. Microbiol.">
        <title>The Global Catalogue of Microorganisms (GCM) 10K type strain sequencing project: providing services to taxonomists for standard genome sequencing and annotation.</title>
        <authorList>
            <consortium name="The Broad Institute Genomics Platform"/>
            <consortium name="The Broad Institute Genome Sequencing Center for Infectious Disease"/>
            <person name="Wu L."/>
            <person name="Ma J."/>
        </authorList>
    </citation>
    <scope>NUCLEOTIDE SEQUENCE [LARGE SCALE GENOMIC DNA]</scope>
    <source>
        <strain evidence="4">JCM 17564</strain>
    </source>
</reference>
<dbReference type="Gene3D" id="3.40.50.280">
    <property type="entry name" value="Cobalamin-binding domain"/>
    <property type="match status" value="1"/>
</dbReference>
<proteinExistence type="predicted"/>
<dbReference type="InterPro" id="IPR006158">
    <property type="entry name" value="Cobalamin-bd"/>
</dbReference>
<dbReference type="Pfam" id="PF02310">
    <property type="entry name" value="B12-binding"/>
    <property type="match status" value="1"/>
</dbReference>
<dbReference type="EMBL" id="BAABBR010000001">
    <property type="protein sequence ID" value="GAA4036190.1"/>
    <property type="molecule type" value="Genomic_DNA"/>
</dbReference>
<evidence type="ECO:0000259" key="2">
    <source>
        <dbReference type="PROSITE" id="PS51332"/>
    </source>
</evidence>
<dbReference type="Proteomes" id="UP001424459">
    <property type="component" value="Unassembled WGS sequence"/>
</dbReference>
<accession>A0ABP7U571</accession>
<comment type="caution">
    <text evidence="3">The sequence shown here is derived from an EMBL/GenBank/DDBJ whole genome shotgun (WGS) entry which is preliminary data.</text>
</comment>
<dbReference type="SUPFAM" id="SSF52242">
    <property type="entry name" value="Cobalamin (vitamin B12)-binding domain"/>
    <property type="match status" value="1"/>
</dbReference>
<gene>
    <name evidence="3" type="ORF">GCM10022281_15880</name>
</gene>
<protein>
    <recommendedName>
        <fullName evidence="2">B12-binding domain-containing protein</fullName>
    </recommendedName>
</protein>
<name>A0ABP7U571_9SPHN</name>